<evidence type="ECO:0000256" key="1">
    <source>
        <dbReference type="ARBA" id="ARBA00022737"/>
    </source>
</evidence>
<dbReference type="InterPro" id="IPR045351">
    <property type="entry name" value="DUF6531"/>
</dbReference>
<feature type="domain" description="Teneurin-like YD-shell" evidence="5">
    <location>
        <begin position="750"/>
        <end position="1095"/>
    </location>
</feature>
<sequence>MKAISFFVLTAIAAPAFSGEGSYKPLTRYSFAPLITSQSFTNSGDAAAWCTSQKDQWGNNYWWTPPSTCNRNAGWGSADLVGWPYCPSPSYLYIDNLCHYHYPTPQPANSGKPQGKNSCDTSTFAADPINYTTGNTFLEVSDWQNNHLSFTRRYNSLGGTISGLGPNWLHEYDKSITVSADGKIANVLRSDGALLTFNSGAQGWAGSSNITDTLISKKNELGQITGWIYQLSSDGSSETYSATGKLLQVQHANGQVINLSYDSVGLNLINIADSWGNAIKLAYDSNNHIASMTDPAGNVIKYAYDDNNNLALVTYADGKSVQYLYQHALYANLLTGIVDENGTNYVSWAYDDVGRATSNALAGGVASYTLTYSSSTNTSVKDPLNATRSYNFVTVNGRNLPTGTNQPSGSGCASSNTSVSYDNQANIISKIDFNGNKTIYQYDLARNLETQRVEAYGTPQARTISTQWHPSLALPLKIASPQKLELYTYDNGGNLLTYVVQPTSDSDGSSGLNVLGVGSGRTWAYSYNNYGQILTMTDPIGSKSQYEYDNKGNLSQITNAMGQITTLDQYDANGRVGRVISPAGVAISYSYDLRGRLVEMDFYAASNQSDTQSKTLYRYDGVGNLTQITLADSSVLSYQYDPAHRLTGVTDTQGNKISYTLDNAGNRTQVKVTDPSGNLARQQNRAYDQLGRLQQIIGMSGQSYTYQYDANGNLTQISDALNRVTTNQYDPLNRLIKKIDPLGGVSQYGYDLLDQLTSVTDPRKLTTKYTLDGLGNRTEVNSPDSGNSSYVYDAAGRMIQMTDARKVTATYQYDALNRLTTITYPDQTISYAWDNKLPGYLSQISDESGTIVYDYDAKGSVKQLTQTIPASGGITYPGLNVQYSYNSAGQALQQLLPSGQKLSYKYQNGVVTEIDLGDKPLVSNIAYFPLGGVRSYQYNGSQVFVRTQDSDGRVSSITSPVMNKVQSYDTVDRLTQVSDALSPSRTQSYSYDKLDHLQVHTLGASSWSYQYDINGNRTQTTTNGNTVALQMEGSSNRLQQVGSQQYSYLADGSQSNDGSRSDTYNGAGRLSKTVHGDATTYLYSASGQRMVKNSTRYIYDQWGHLLGEYSLMGQPQMEYVWLGDEVVSVLKY</sequence>
<dbReference type="RefSeq" id="WP_011134793.1">
    <property type="nucleotide sequence ID" value="NC_005085.1"/>
</dbReference>
<dbReference type="Proteomes" id="UP000001424">
    <property type="component" value="Chromosome"/>
</dbReference>
<keyword evidence="1" id="KW-0677">Repeat</keyword>
<accession>Q7NYN5</accession>
<protein>
    <submittedName>
        <fullName evidence="6">Probable rhs-related protein</fullName>
    </submittedName>
</protein>
<evidence type="ECO:0000259" key="4">
    <source>
        <dbReference type="Pfam" id="PF20148"/>
    </source>
</evidence>
<dbReference type="KEGG" id="cvi:CV_1238"/>
<feature type="region of interest" description="Disordered" evidence="2">
    <location>
        <begin position="1049"/>
        <end position="1070"/>
    </location>
</feature>
<evidence type="ECO:0000259" key="5">
    <source>
        <dbReference type="Pfam" id="PF25023"/>
    </source>
</evidence>
<dbReference type="PANTHER" id="PTHR32305">
    <property type="match status" value="1"/>
</dbReference>
<evidence type="ECO:0000313" key="7">
    <source>
        <dbReference type="Proteomes" id="UP000001424"/>
    </source>
</evidence>
<proteinExistence type="predicted"/>
<dbReference type="EMBL" id="AE016825">
    <property type="protein sequence ID" value="AAQ58913.1"/>
    <property type="molecule type" value="Genomic_DNA"/>
</dbReference>
<dbReference type="HOGENOM" id="CLU_003684_0_0_4"/>
<dbReference type="InterPro" id="IPR050708">
    <property type="entry name" value="T6SS_VgrG/RHS"/>
</dbReference>
<keyword evidence="3" id="KW-0732">Signal</keyword>
<feature type="signal peptide" evidence="3">
    <location>
        <begin position="1"/>
        <end position="18"/>
    </location>
</feature>
<dbReference type="STRING" id="243365.CV_1238"/>
<dbReference type="InterPro" id="IPR031325">
    <property type="entry name" value="RHS_repeat"/>
</dbReference>
<evidence type="ECO:0000313" key="6">
    <source>
        <dbReference type="EMBL" id="AAQ58913.1"/>
    </source>
</evidence>
<evidence type="ECO:0000256" key="3">
    <source>
        <dbReference type="SAM" id="SignalP"/>
    </source>
</evidence>
<evidence type="ECO:0000256" key="2">
    <source>
        <dbReference type="SAM" id="MobiDB-lite"/>
    </source>
</evidence>
<dbReference type="Pfam" id="PF25023">
    <property type="entry name" value="TEN_YD-shell"/>
    <property type="match status" value="1"/>
</dbReference>
<organism evidence="6 7">
    <name type="scientific">Chromobacterium violaceum (strain ATCC 12472 / DSM 30191 / JCM 1249 / CCUG 213 / NBRC 12614 / NCIMB 9131 / NCTC 9757 / MK)</name>
    <dbReference type="NCBI Taxonomy" id="243365"/>
    <lineage>
        <taxon>Bacteria</taxon>
        <taxon>Pseudomonadati</taxon>
        <taxon>Pseudomonadota</taxon>
        <taxon>Betaproteobacteria</taxon>
        <taxon>Neisseriales</taxon>
        <taxon>Chromobacteriaceae</taxon>
        <taxon>Chromobacterium</taxon>
    </lineage>
</organism>
<dbReference type="InterPro" id="IPR056823">
    <property type="entry name" value="TEN-like_YD-shell"/>
</dbReference>
<dbReference type="eggNOG" id="COG3209">
    <property type="taxonomic scope" value="Bacteria"/>
</dbReference>
<dbReference type="NCBIfam" id="TIGR01643">
    <property type="entry name" value="YD_repeat_2x"/>
    <property type="match status" value="8"/>
</dbReference>
<dbReference type="PANTHER" id="PTHR32305:SF15">
    <property type="entry name" value="PROTEIN RHSA-RELATED"/>
    <property type="match status" value="1"/>
</dbReference>
<gene>
    <name evidence="6" type="ordered locus">CV_1238</name>
</gene>
<feature type="domain" description="DUF6531" evidence="4">
    <location>
        <begin position="127"/>
        <end position="197"/>
    </location>
</feature>
<dbReference type="Gene3D" id="2.180.10.10">
    <property type="entry name" value="RHS repeat-associated core"/>
    <property type="match status" value="3"/>
</dbReference>
<name>Q7NYN5_CHRVO</name>
<dbReference type="Pfam" id="PF20148">
    <property type="entry name" value="DUF6531"/>
    <property type="match status" value="1"/>
</dbReference>
<dbReference type="OrthoDB" id="8578052at2"/>
<dbReference type="Pfam" id="PF05593">
    <property type="entry name" value="RHS_repeat"/>
    <property type="match status" value="4"/>
</dbReference>
<dbReference type="AlphaFoldDB" id="Q7NYN5"/>
<reference evidence="6 7" key="1">
    <citation type="journal article" date="2003" name="Proc. Natl. Acad. Sci. U.S.A.">
        <title>The complete genome sequence of Chromobacterium violaceum reveals remarkable and exploitable bacterial adaptability.</title>
        <authorList>
            <person name="Vasconcelos A.T.R."/>
            <person name="de Almeida D.F."/>
            <person name="Almeida F.C."/>
            <person name="de Almeida L.G.P."/>
            <person name="de Almeida R."/>
            <person name="Goncalves J.A.A."/>
            <person name="Andrade E.M."/>
            <person name="Antonio R.V."/>
            <person name="Araripe J."/>
            <person name="de Araujo M.F.F."/>
            <person name="Filho S.A."/>
            <person name="Azevedo V."/>
            <person name="Batista A.J."/>
            <person name="Bataus L.A.M."/>
            <person name="Batista J.S."/>
            <person name="Belo A."/>
            <person name="vander Berg C."/>
            <person name="Blamey J."/>
            <person name="Bogo M."/>
            <person name="Bonato S."/>
            <person name="Bordignon J."/>
            <person name="Brito C.A."/>
            <person name="Brocchi M."/>
            <person name="Burity H.A."/>
            <person name="Camargo A.A."/>
            <person name="Cardoso D.D.P."/>
            <person name="Carneiro N.P."/>
            <person name="Carraro D.M."/>
            <person name="Carvalho C.M.B."/>
            <person name="Cascardo J.C.M."/>
            <person name="Cavada B.S."/>
            <person name="Chueire L.M.O."/>
            <person name="Pasa T.B.C."/>
            <person name="Duran N."/>
            <person name="Fagundes N."/>
            <person name="Falcao C.L."/>
            <person name="Fantinatti F."/>
            <person name="Farias I.P."/>
            <person name="Felipe M.S.S."/>
            <person name="Ferrari L.P."/>
            <person name="Ferro J.A."/>
            <person name="Ferro M.I.T."/>
            <person name="Franco G.R."/>
            <person name="Freitas N.S.A."/>
            <person name="Furlan L.R."/>
            <person name="Gazzinelli R.T."/>
            <person name="Gomes E.A."/>
            <person name="Goncalves P.R."/>
            <person name="Grangeiro T.B."/>
            <person name="Grattapaglia D."/>
            <person name="Grisard E.C."/>
            <person name="Guimaraes C.T."/>
            <person name="Hanna E.S."/>
            <person name="Hungria M."/>
            <person name="Jardim S.N."/>
            <person name="Laurino J."/>
            <person name="Leoi L.C.T."/>
            <person name="Fassarella L."/>
            <person name="Lima A."/>
            <person name="Loureiro M.F."/>
            <person name="Lyra M.C.P."/>
            <person name="Macedo M."/>
            <person name="Madeira H.M.F."/>
            <person name="Manfio G.P."/>
            <person name="Maranhao A.Q."/>
            <person name="Martins W.S."/>
            <person name="di Mauro S.M.Z."/>
            <person name="de Medeiros S.R.B."/>
            <person name="Meissner R.D.V."/>
            <person name="Menck C.F.M."/>
            <person name="Moreira M.A.M."/>
            <person name="Nascimento F.F."/>
            <person name="Nicolas M.F."/>
            <person name="Oliveira J.G."/>
            <person name="Oliveira S.C."/>
            <person name="Paixao R.F.C."/>
            <person name="Parente J.A."/>
            <person name="Pedrosa F.O."/>
            <person name="Pena S.J.D."/>
            <person name="Perreira J.O."/>
            <person name="Perreira M."/>
            <person name="Pinto L.S.R.C."/>
            <person name="Pinto L.S."/>
            <person name="Porto J.I.R."/>
            <person name="Potrich D.P."/>
            <person name="Neto C.E.R."/>
            <person name="Reis A.M.M."/>
            <person name="Rigo L.U."/>
            <person name="Rondinelli E."/>
            <person name="dos Santos E.B.P."/>
            <person name="Santos F.R."/>
            <person name="Schneider M.P.C."/>
            <person name="Seuanez H.N."/>
            <person name="Silva A.M.R."/>
            <person name="da Silva A.L.C."/>
            <person name="Silva D.W."/>
            <person name="Silva R."/>
            <person name="Simoes I.C."/>
            <person name="Simon D."/>
            <person name="Soares C.M.A."/>
            <person name="Soares R.B.A."/>
            <person name="Souza E.M."/>
            <person name="Souza K.R.L."/>
            <person name="Souza R.C."/>
            <person name="Steffens M.B.R."/>
            <person name="Steindel M."/>
            <person name="Teixeira S.R."/>
            <person name="Urmenyi T."/>
            <person name="Vettore A."/>
            <person name="Wassem R."/>
            <person name="Zaha A."/>
            <person name="Simpson A.J.G."/>
        </authorList>
    </citation>
    <scope>NUCLEOTIDE SEQUENCE [LARGE SCALE GENOMIC DNA]</scope>
    <source>
        <strain evidence="7">ATCC 12472 / DSM 30191 / JCM 1249 / NBRC 12614 / NCIMB 9131 / NCTC 9757</strain>
    </source>
</reference>
<feature type="chain" id="PRO_5004292194" evidence="3">
    <location>
        <begin position="19"/>
        <end position="1132"/>
    </location>
</feature>
<dbReference type="InterPro" id="IPR006530">
    <property type="entry name" value="YD"/>
</dbReference>
<feature type="compositionally biased region" description="Polar residues" evidence="2">
    <location>
        <begin position="1049"/>
        <end position="1064"/>
    </location>
</feature>
<keyword evidence="7" id="KW-1185">Reference proteome</keyword>